<keyword evidence="3" id="KW-1185">Reference proteome</keyword>
<reference evidence="2 3" key="1">
    <citation type="submission" date="2016-12" db="EMBL/GenBank/DDBJ databases">
        <title>The genomes of Aspergillus section Nigri reveals drivers in fungal speciation.</title>
        <authorList>
            <consortium name="DOE Joint Genome Institute"/>
            <person name="Vesth T.C."/>
            <person name="Nybo J."/>
            <person name="Theobald S."/>
            <person name="Brandl J."/>
            <person name="Frisvad J.C."/>
            <person name="Nielsen K.F."/>
            <person name="Lyhne E.K."/>
            <person name="Kogle M.E."/>
            <person name="Kuo A."/>
            <person name="Riley R."/>
            <person name="Clum A."/>
            <person name="Nolan M."/>
            <person name="Lipzen A."/>
            <person name="Salamov A."/>
            <person name="Henrissat B."/>
            <person name="Wiebenga A."/>
            <person name="De Vries R.P."/>
            <person name="Grigoriev I.V."/>
            <person name="Mortensen U.H."/>
            <person name="Andersen M.R."/>
            <person name="Baker S.E."/>
        </authorList>
    </citation>
    <scope>NUCLEOTIDE SEQUENCE [LARGE SCALE GENOMIC DNA]</scope>
    <source>
        <strain evidence="2 3">IBT 23096</strain>
    </source>
</reference>
<evidence type="ECO:0008006" key="4">
    <source>
        <dbReference type="Google" id="ProtNLM"/>
    </source>
</evidence>
<dbReference type="Proteomes" id="UP000234275">
    <property type="component" value="Unassembled WGS sequence"/>
</dbReference>
<protein>
    <recommendedName>
        <fullName evidence="4">F-box domain-containing protein</fullName>
    </recommendedName>
</protein>
<evidence type="ECO:0000256" key="1">
    <source>
        <dbReference type="SAM" id="MobiDB-lite"/>
    </source>
</evidence>
<accession>A0A2I2G191</accession>
<sequence>MQGPNPSQGVDGVGLTNEEPASDYQSLQSLPTEILIDIYCKLESLFAVYQLAATCARLQSIWLENTNAIYNSIGPVEIKCHRHARNLLTDQGGPSPNSLVSVSDVRRLTRNMRIVHGAIDFYDKIITSRIGGNRYFGYYGSDPRPAQLTYTERRRFIRAYYQILGSIMLEPERQNDRLHSIPLKDLMIMEDITWLWYTEGCRTGGGALAGLSGEQKQDLVYRIDEAAAYVYKRVYNNRYNYIRFNLAPNFGTRGHYCVFDHAQRDVMDEVRGLNSPPWPKPNPLCPPEWAVDTDDDS</sequence>
<feature type="compositionally biased region" description="Pro residues" evidence="1">
    <location>
        <begin position="277"/>
        <end position="286"/>
    </location>
</feature>
<organism evidence="2 3">
    <name type="scientific">Aspergillus steynii IBT 23096</name>
    <dbReference type="NCBI Taxonomy" id="1392250"/>
    <lineage>
        <taxon>Eukaryota</taxon>
        <taxon>Fungi</taxon>
        <taxon>Dikarya</taxon>
        <taxon>Ascomycota</taxon>
        <taxon>Pezizomycotina</taxon>
        <taxon>Eurotiomycetes</taxon>
        <taxon>Eurotiomycetidae</taxon>
        <taxon>Eurotiales</taxon>
        <taxon>Aspergillaceae</taxon>
        <taxon>Aspergillus</taxon>
        <taxon>Aspergillus subgen. Circumdati</taxon>
    </lineage>
</organism>
<gene>
    <name evidence="2" type="ORF">P170DRAFT_427922</name>
</gene>
<dbReference type="AlphaFoldDB" id="A0A2I2G191"/>
<dbReference type="EMBL" id="MSFO01000006">
    <property type="protein sequence ID" value="PLB46616.1"/>
    <property type="molecule type" value="Genomic_DNA"/>
</dbReference>
<evidence type="ECO:0000313" key="2">
    <source>
        <dbReference type="EMBL" id="PLB46616.1"/>
    </source>
</evidence>
<feature type="region of interest" description="Disordered" evidence="1">
    <location>
        <begin position="277"/>
        <end position="297"/>
    </location>
</feature>
<dbReference type="GeneID" id="36555509"/>
<evidence type="ECO:0000313" key="3">
    <source>
        <dbReference type="Proteomes" id="UP000234275"/>
    </source>
</evidence>
<dbReference type="OrthoDB" id="5365320at2759"/>
<proteinExistence type="predicted"/>
<comment type="caution">
    <text evidence="2">The sequence shown here is derived from an EMBL/GenBank/DDBJ whole genome shotgun (WGS) entry which is preliminary data.</text>
</comment>
<dbReference type="RefSeq" id="XP_024701918.1">
    <property type="nucleotide sequence ID" value="XM_024847810.1"/>
</dbReference>
<dbReference type="VEuPathDB" id="FungiDB:P170DRAFT_427922"/>
<name>A0A2I2G191_9EURO</name>